<dbReference type="AlphaFoldDB" id="A0A374P2X7"/>
<dbReference type="GO" id="GO:0016787">
    <property type="term" value="F:hydrolase activity"/>
    <property type="evidence" value="ECO:0007669"/>
    <property type="project" value="UniProtKB-KW"/>
</dbReference>
<evidence type="ECO:0000256" key="4">
    <source>
        <dbReference type="ARBA" id="ARBA00022723"/>
    </source>
</evidence>
<dbReference type="NCBIfam" id="TIGR01389">
    <property type="entry name" value="recQ"/>
    <property type="match status" value="1"/>
</dbReference>
<dbReference type="NCBIfam" id="TIGR00614">
    <property type="entry name" value="recQ_fam"/>
    <property type="match status" value="1"/>
</dbReference>
<evidence type="ECO:0000259" key="19">
    <source>
        <dbReference type="PROSITE" id="PS51192"/>
    </source>
</evidence>
<proteinExistence type="inferred from homology"/>
<dbReference type="RefSeq" id="WP_117632314.1">
    <property type="nucleotide sequence ID" value="NZ_QSON01000010.1"/>
</dbReference>
<dbReference type="InterPro" id="IPR036390">
    <property type="entry name" value="WH_DNA-bd_sf"/>
</dbReference>
<evidence type="ECO:0000256" key="10">
    <source>
        <dbReference type="ARBA" id="ARBA00022840"/>
    </source>
</evidence>
<evidence type="ECO:0000256" key="13">
    <source>
        <dbReference type="ARBA" id="ARBA00023204"/>
    </source>
</evidence>
<evidence type="ECO:0000256" key="6">
    <source>
        <dbReference type="ARBA" id="ARBA00022763"/>
    </source>
</evidence>
<keyword evidence="10" id="KW-0067">ATP-binding</keyword>
<dbReference type="InterPro" id="IPR014001">
    <property type="entry name" value="Helicase_ATP-bd"/>
</dbReference>
<keyword evidence="6" id="KW-0227">DNA damage</keyword>
<dbReference type="InterPro" id="IPR004589">
    <property type="entry name" value="DNA_helicase_ATP-dep_RecQ"/>
</dbReference>
<dbReference type="InterPro" id="IPR001650">
    <property type="entry name" value="Helicase_C-like"/>
</dbReference>
<dbReference type="SMART" id="SM00487">
    <property type="entry name" value="DEXDc"/>
    <property type="match status" value="1"/>
</dbReference>
<evidence type="ECO:0000256" key="2">
    <source>
        <dbReference type="ARBA" id="ARBA00001947"/>
    </source>
</evidence>
<dbReference type="GO" id="GO:0009432">
    <property type="term" value="P:SOS response"/>
    <property type="evidence" value="ECO:0007669"/>
    <property type="project" value="UniProtKB-UniRule"/>
</dbReference>
<dbReference type="SMART" id="SM00490">
    <property type="entry name" value="HELICc"/>
    <property type="match status" value="1"/>
</dbReference>
<comment type="caution">
    <text evidence="21">The sequence shown here is derived from an EMBL/GenBank/DDBJ whole genome shotgun (WGS) entry which is preliminary data.</text>
</comment>
<reference evidence="21 22" key="1">
    <citation type="submission" date="2018-08" db="EMBL/GenBank/DDBJ databases">
        <title>A genome reference for cultivated species of the human gut microbiota.</title>
        <authorList>
            <person name="Zou Y."/>
            <person name="Xue W."/>
            <person name="Luo G."/>
        </authorList>
    </citation>
    <scope>NUCLEOTIDE SEQUENCE [LARGE SCALE GENOMIC DNA]</scope>
    <source>
        <strain evidence="21 22">TM09-12</strain>
    </source>
</reference>
<evidence type="ECO:0000256" key="14">
    <source>
        <dbReference type="ARBA" id="ARBA00023235"/>
    </source>
</evidence>
<feature type="region of interest" description="Disordered" evidence="17">
    <location>
        <begin position="684"/>
        <end position="715"/>
    </location>
</feature>
<evidence type="ECO:0000256" key="9">
    <source>
        <dbReference type="ARBA" id="ARBA00022833"/>
    </source>
</evidence>
<dbReference type="SMART" id="SM00341">
    <property type="entry name" value="HRDC"/>
    <property type="match status" value="1"/>
</dbReference>
<dbReference type="SUPFAM" id="SSF47819">
    <property type="entry name" value="HRDC-like"/>
    <property type="match status" value="1"/>
</dbReference>
<dbReference type="GO" id="GO:0006310">
    <property type="term" value="P:DNA recombination"/>
    <property type="evidence" value="ECO:0007669"/>
    <property type="project" value="UniProtKB-UniRule"/>
</dbReference>
<evidence type="ECO:0000313" key="21">
    <source>
        <dbReference type="EMBL" id="RGJ00856.1"/>
    </source>
</evidence>
<dbReference type="Pfam" id="PF16124">
    <property type="entry name" value="RecQ_Zn_bind"/>
    <property type="match status" value="1"/>
</dbReference>
<organism evidence="21 22">
    <name type="scientific">Hungatella hathewayi</name>
    <dbReference type="NCBI Taxonomy" id="154046"/>
    <lineage>
        <taxon>Bacteria</taxon>
        <taxon>Bacillati</taxon>
        <taxon>Bacillota</taxon>
        <taxon>Clostridia</taxon>
        <taxon>Lachnospirales</taxon>
        <taxon>Lachnospiraceae</taxon>
        <taxon>Hungatella</taxon>
    </lineage>
</organism>
<dbReference type="PANTHER" id="PTHR13710">
    <property type="entry name" value="DNA HELICASE RECQ FAMILY MEMBER"/>
    <property type="match status" value="1"/>
</dbReference>
<keyword evidence="5" id="KW-0547">Nucleotide-binding</keyword>
<dbReference type="CDD" id="cd18794">
    <property type="entry name" value="SF2_C_RecQ"/>
    <property type="match status" value="1"/>
</dbReference>
<sequence length="831" mass="93831">MNKHQVLKQYFGYDEFRDGQETLIDSILSGRDTLGIMPTGAGKSLCFQIPALMMDGITLVISPLISLMKDQVEALNQAGVHAAYLNSSLTASQYYRALAYAREGRYPIIYVAPERLVTEEFLDFARNTKISMVAIDEAHCVSQWGQDFRPSYLKIVEFIERMEVRPVVSAFTATATKEVRDDISDILMLREPTVLTTGFDRPNLYFGVQAPKDKYETMKNFLELHPGQSGVIYCLTRKNVEEVCEKLRADGFSVTRYHAGLSDAERQKNQEDFIYDRAAIVVATNAFGMGIDKSNVRFVIHYNMPKNMESYYQEAGRAGRDGEPAECILLYGGQDVITNQLFIDNNRDNQELDAVTRAIVQERDRERLRKMTFYCFTNECLRDYILRYFGEYGENYCGNCSNCLSQFETVDVTEIAVELIGCVGSSRQRYGTNVIIDTVHGANTAKIRQYRMDENPHYAKLSKLPTYKLRQVMNYLQLKEYLGVTNDEYAIVKLTEKSKAVLEEEEPVVMKMAKEQEHPAKVKSEKGKKSRKGLAAGLGGDQFTEREEALFEKLRTLRAEIAKEEKVPPYIVFSDKTLTHMCVVKPVTKEEMLKVTGVGEFKYTKYGERFLACVKKETQTEAGAVTGSEAGAATGLEAGAAAGTAAAVPDYSGYDDSDDLYFFSEEEDLPDYSLEAALTAWENGSPEKEDLPGDTLPEKAASAEGKGTKKRSSKTKTEFVMTEELADQIHYSDRVTLSDFVGQINDLRDDEAMKRLTIKSVEQKLMEEKCWEIQFFNGMGRKKLTEEGGNFGIEAEKRLSEKGNEYEVLYYTEKAQRGIVTWLLAGDQNLS</sequence>
<gene>
    <name evidence="21" type="primary">recQ</name>
    <name evidence="21" type="ORF">DXD79_20415</name>
</gene>
<dbReference type="PROSITE" id="PS51192">
    <property type="entry name" value="HELICASE_ATP_BIND_1"/>
    <property type="match status" value="1"/>
</dbReference>
<dbReference type="SMART" id="SM00956">
    <property type="entry name" value="RQC"/>
    <property type="match status" value="1"/>
</dbReference>
<dbReference type="Gene3D" id="3.40.50.300">
    <property type="entry name" value="P-loop containing nucleotide triphosphate hydrolases"/>
    <property type="match status" value="2"/>
</dbReference>
<dbReference type="InterPro" id="IPR011545">
    <property type="entry name" value="DEAD/DEAH_box_helicase_dom"/>
</dbReference>
<dbReference type="Pfam" id="PF00270">
    <property type="entry name" value="DEAD"/>
    <property type="match status" value="1"/>
</dbReference>
<evidence type="ECO:0000256" key="8">
    <source>
        <dbReference type="ARBA" id="ARBA00022806"/>
    </source>
</evidence>
<feature type="domain" description="HRDC" evidence="18">
    <location>
        <begin position="544"/>
        <end position="624"/>
    </location>
</feature>
<dbReference type="FunFam" id="3.40.50.300:FF:000156">
    <property type="entry name" value="ATP-dependent DNA helicase recQ"/>
    <property type="match status" value="1"/>
</dbReference>
<dbReference type="EMBL" id="QSON01000010">
    <property type="protein sequence ID" value="RGJ00856.1"/>
    <property type="molecule type" value="Genomic_DNA"/>
</dbReference>
<keyword evidence="4" id="KW-0479">Metal-binding</keyword>
<feature type="compositionally biased region" description="Basic and acidic residues" evidence="17">
    <location>
        <begin position="515"/>
        <end position="527"/>
    </location>
</feature>
<evidence type="ECO:0000313" key="22">
    <source>
        <dbReference type="Proteomes" id="UP000263014"/>
    </source>
</evidence>
<dbReference type="GO" id="GO:0003677">
    <property type="term" value="F:DNA binding"/>
    <property type="evidence" value="ECO:0007669"/>
    <property type="project" value="UniProtKB-KW"/>
</dbReference>
<dbReference type="Gene3D" id="1.10.150.80">
    <property type="entry name" value="HRDC domain"/>
    <property type="match status" value="1"/>
</dbReference>
<dbReference type="Pfam" id="PF00271">
    <property type="entry name" value="Helicase_C"/>
    <property type="match status" value="1"/>
</dbReference>
<dbReference type="InterPro" id="IPR044876">
    <property type="entry name" value="HRDC_dom_sf"/>
</dbReference>
<dbReference type="FunFam" id="3.40.50.300:FF:000296">
    <property type="entry name" value="ATP-dependent DNA helicase RecQ"/>
    <property type="match status" value="1"/>
</dbReference>
<evidence type="ECO:0000256" key="17">
    <source>
        <dbReference type="SAM" id="MobiDB-lite"/>
    </source>
</evidence>
<feature type="domain" description="Helicase ATP-binding" evidence="19">
    <location>
        <begin position="24"/>
        <end position="193"/>
    </location>
</feature>
<keyword evidence="14" id="KW-0413">Isomerase</keyword>
<dbReference type="PANTHER" id="PTHR13710:SF105">
    <property type="entry name" value="ATP-DEPENDENT DNA HELICASE Q1"/>
    <property type="match status" value="1"/>
</dbReference>
<dbReference type="SUPFAM" id="SSF52540">
    <property type="entry name" value="P-loop containing nucleoside triphosphate hydrolases"/>
    <property type="match status" value="1"/>
</dbReference>
<evidence type="ECO:0000256" key="1">
    <source>
        <dbReference type="ARBA" id="ARBA00001946"/>
    </source>
</evidence>
<evidence type="ECO:0000259" key="20">
    <source>
        <dbReference type="PROSITE" id="PS51194"/>
    </source>
</evidence>
<feature type="domain" description="Helicase C-terminal" evidence="20">
    <location>
        <begin position="210"/>
        <end position="366"/>
    </location>
</feature>
<dbReference type="GO" id="GO:0043138">
    <property type="term" value="F:3'-5' DNA helicase activity"/>
    <property type="evidence" value="ECO:0007669"/>
    <property type="project" value="UniProtKB-EC"/>
</dbReference>
<evidence type="ECO:0000259" key="18">
    <source>
        <dbReference type="PROSITE" id="PS50967"/>
    </source>
</evidence>
<accession>A0A374P2X7</accession>
<dbReference type="EC" id="5.6.2.4" evidence="16"/>
<dbReference type="SUPFAM" id="SSF46785">
    <property type="entry name" value="Winged helix' DNA-binding domain"/>
    <property type="match status" value="1"/>
</dbReference>
<dbReference type="Pfam" id="PF00570">
    <property type="entry name" value="HRDC"/>
    <property type="match status" value="1"/>
</dbReference>
<dbReference type="Proteomes" id="UP000263014">
    <property type="component" value="Unassembled WGS sequence"/>
</dbReference>
<dbReference type="FunFam" id="1.10.150.80:FF:000002">
    <property type="entry name" value="ATP-dependent DNA helicase RecQ"/>
    <property type="match status" value="1"/>
</dbReference>
<dbReference type="InterPro" id="IPR018982">
    <property type="entry name" value="RQC_domain"/>
</dbReference>
<evidence type="ECO:0000256" key="15">
    <source>
        <dbReference type="ARBA" id="ARBA00034617"/>
    </source>
</evidence>
<dbReference type="Gene3D" id="1.10.10.10">
    <property type="entry name" value="Winged helix-like DNA-binding domain superfamily/Winged helix DNA-binding domain"/>
    <property type="match status" value="1"/>
</dbReference>
<evidence type="ECO:0000256" key="3">
    <source>
        <dbReference type="ARBA" id="ARBA00005446"/>
    </source>
</evidence>
<protein>
    <recommendedName>
        <fullName evidence="16">DNA helicase RecQ</fullName>
        <ecNumber evidence="16">5.6.2.4</ecNumber>
    </recommendedName>
</protein>
<dbReference type="GO" id="GO:0006281">
    <property type="term" value="P:DNA repair"/>
    <property type="evidence" value="ECO:0007669"/>
    <property type="project" value="UniProtKB-KW"/>
</dbReference>
<dbReference type="PROSITE" id="PS50967">
    <property type="entry name" value="HRDC"/>
    <property type="match status" value="1"/>
</dbReference>
<dbReference type="InterPro" id="IPR032284">
    <property type="entry name" value="RecQ_Zn-bd"/>
</dbReference>
<dbReference type="GO" id="GO:0030894">
    <property type="term" value="C:replisome"/>
    <property type="evidence" value="ECO:0007669"/>
    <property type="project" value="TreeGrafter"/>
</dbReference>
<dbReference type="InterPro" id="IPR036388">
    <property type="entry name" value="WH-like_DNA-bd_sf"/>
</dbReference>
<dbReference type="InterPro" id="IPR027417">
    <property type="entry name" value="P-loop_NTPase"/>
</dbReference>
<evidence type="ECO:0000256" key="11">
    <source>
        <dbReference type="ARBA" id="ARBA00023125"/>
    </source>
</evidence>
<keyword evidence="13" id="KW-0234">DNA repair</keyword>
<dbReference type="GO" id="GO:0046872">
    <property type="term" value="F:metal ion binding"/>
    <property type="evidence" value="ECO:0007669"/>
    <property type="project" value="UniProtKB-KW"/>
</dbReference>
<dbReference type="GO" id="GO:0006260">
    <property type="term" value="P:DNA replication"/>
    <property type="evidence" value="ECO:0007669"/>
    <property type="project" value="InterPro"/>
</dbReference>
<dbReference type="GO" id="GO:0005524">
    <property type="term" value="F:ATP binding"/>
    <property type="evidence" value="ECO:0007669"/>
    <property type="project" value="UniProtKB-KW"/>
</dbReference>
<keyword evidence="9" id="KW-0862">Zinc</keyword>
<dbReference type="PROSITE" id="PS51194">
    <property type="entry name" value="HELICASE_CTER"/>
    <property type="match status" value="1"/>
</dbReference>
<dbReference type="InterPro" id="IPR002121">
    <property type="entry name" value="HRDC_dom"/>
</dbReference>
<comment type="catalytic activity">
    <reaction evidence="15">
        <text>Couples ATP hydrolysis with the unwinding of duplex DNA by translocating in the 3'-5' direction.</text>
        <dbReference type="EC" id="5.6.2.4"/>
    </reaction>
</comment>
<evidence type="ECO:0000256" key="7">
    <source>
        <dbReference type="ARBA" id="ARBA00022801"/>
    </source>
</evidence>
<comment type="similarity">
    <text evidence="3">Belongs to the helicase family. RecQ subfamily.</text>
</comment>
<keyword evidence="12" id="KW-0233">DNA recombination</keyword>
<name>A0A374P2X7_9FIRM</name>
<comment type="cofactor">
    <cofactor evidence="2">
        <name>Zn(2+)</name>
        <dbReference type="ChEBI" id="CHEBI:29105"/>
    </cofactor>
</comment>
<dbReference type="InterPro" id="IPR010997">
    <property type="entry name" value="HRDC-like_sf"/>
</dbReference>
<evidence type="ECO:0000256" key="16">
    <source>
        <dbReference type="NCBIfam" id="TIGR01389"/>
    </source>
</evidence>
<dbReference type="CDD" id="cd17920">
    <property type="entry name" value="DEXHc_RecQ"/>
    <property type="match status" value="1"/>
</dbReference>
<feature type="region of interest" description="Disordered" evidence="17">
    <location>
        <begin position="515"/>
        <end position="537"/>
    </location>
</feature>
<dbReference type="Pfam" id="PF09382">
    <property type="entry name" value="RQC"/>
    <property type="match status" value="1"/>
</dbReference>
<dbReference type="InterPro" id="IPR006293">
    <property type="entry name" value="DNA_helicase_ATP-dep_RecQ_bac"/>
</dbReference>
<keyword evidence="7 21" id="KW-0378">Hydrolase</keyword>
<keyword evidence="11" id="KW-0238">DNA-binding</keyword>
<comment type="cofactor">
    <cofactor evidence="1">
        <name>Mg(2+)</name>
        <dbReference type="ChEBI" id="CHEBI:18420"/>
    </cofactor>
</comment>
<dbReference type="GO" id="GO:0043590">
    <property type="term" value="C:bacterial nucleoid"/>
    <property type="evidence" value="ECO:0007669"/>
    <property type="project" value="TreeGrafter"/>
</dbReference>
<dbReference type="GO" id="GO:0005737">
    <property type="term" value="C:cytoplasm"/>
    <property type="evidence" value="ECO:0007669"/>
    <property type="project" value="TreeGrafter"/>
</dbReference>
<dbReference type="GO" id="GO:0009378">
    <property type="term" value="F:four-way junction helicase activity"/>
    <property type="evidence" value="ECO:0007669"/>
    <property type="project" value="TreeGrafter"/>
</dbReference>
<evidence type="ECO:0000256" key="5">
    <source>
        <dbReference type="ARBA" id="ARBA00022741"/>
    </source>
</evidence>
<keyword evidence="8 21" id="KW-0347">Helicase</keyword>
<evidence type="ECO:0000256" key="12">
    <source>
        <dbReference type="ARBA" id="ARBA00023172"/>
    </source>
</evidence>